<feature type="compositionally biased region" description="Polar residues" evidence="1">
    <location>
        <begin position="578"/>
        <end position="587"/>
    </location>
</feature>
<evidence type="ECO:0000256" key="1">
    <source>
        <dbReference type="SAM" id="MobiDB-lite"/>
    </source>
</evidence>
<dbReference type="AlphaFoldDB" id="A0AAN6SDS0"/>
<feature type="region of interest" description="Disordered" evidence="1">
    <location>
        <begin position="757"/>
        <end position="801"/>
    </location>
</feature>
<feature type="compositionally biased region" description="Polar residues" evidence="1">
    <location>
        <begin position="366"/>
        <end position="382"/>
    </location>
</feature>
<evidence type="ECO:0000313" key="2">
    <source>
        <dbReference type="EMBL" id="KAK3949458.1"/>
    </source>
</evidence>
<protein>
    <submittedName>
        <fullName evidence="2">Uncharacterized protein</fullName>
    </submittedName>
</protein>
<feature type="compositionally biased region" description="Low complexity" evidence="1">
    <location>
        <begin position="50"/>
        <end position="60"/>
    </location>
</feature>
<feature type="region of interest" description="Disordered" evidence="1">
    <location>
        <begin position="219"/>
        <end position="432"/>
    </location>
</feature>
<feature type="region of interest" description="Disordered" evidence="1">
    <location>
        <begin position="657"/>
        <end position="725"/>
    </location>
</feature>
<feature type="compositionally biased region" description="Basic and acidic residues" evidence="1">
    <location>
        <begin position="767"/>
        <end position="789"/>
    </location>
</feature>
<gene>
    <name evidence="2" type="ORF">QBC32DRAFT_378574</name>
</gene>
<feature type="compositionally biased region" description="Low complexity" evidence="1">
    <location>
        <begin position="561"/>
        <end position="572"/>
    </location>
</feature>
<proteinExistence type="predicted"/>
<name>A0AAN6SDS0_9PEZI</name>
<sequence>MPNSSPELSPTSAGPVEAPRSPGRTDFTDAQLKPAPLRLTRKSNSSGGQSDNSLSPSNSSGRTPNGTNRDNRESLNTIMHRAATPSTFRTAPSHTSPRLASLVSKFKILDVMGNTDAGTLRLPSPEKAQKPPRVPTPTPDEPQLRRAAHIALTTSSQAQRRVRSQGVASGDKFPTASEPKQWDPSGVAERRKLFESGSTVPRPFDSPLVTPIVTRAVARVPSQGEQKRRDSDIVKSDQSSTFSAQRSVAAQVSAPALSSQQSATEGVRPDRERRKSVAALRMSFERSSLPHLRPETPSSAHRPLRPSLNQGLSTATKVPPPVTPSRRSKDPITPTRVRNLRSSEVFAQTYPRLEQATSHPVHGVDSSASSRLKQTQLHNTASRLAGSHDGNVSDAEWDSPRPVTRKNNDTPTRTSGRTSTRRPSSHHPLLLSRTLSVKITTGPQTMVTLQQPWANSSGSLPLTTSHSHGYLDQRKSKSGRSSDSSASAPLAPANRVKDLQKVFDNNNNNNPSGPGSAPFLPFIQKRRAQTLALGVPAKSSPSAPMMVSTTVAVTTRKASRRSSQQQQQQESSDMIPETASSTASSVIHTRKRSKTLPSSLGEYRRKTSGPTAAIGSLGYTSYFQRRKIKKQQKQSMKRLAAGKDSPVKERISLFEQLGGGSNHGHSRNGRNGCGSIVSLPLSMHSKGKSSDTTSSSQSRSDRSSRNTHQVGFGSKGRGSSSSGSRVMRVLSFGTSGNGNGNRSSRNAKVLRAAGRKISNAVSMSMSKRKDSGDGDVGERKGKGKLKESNGTKGQPLVLSSTNKETGESTFFVKGVLWKVSGSHGDLDLNVAVEESQRSPEEEERKRNESTTETTTTSFPSTRASAAGSGSGEGSSGSAGAMARHPVLQHWPHSDRVSRTVPHHDGKSYGSLSVDEDSVAPEWSRGLDDDNPFLQPTRQPQVVTGGSSSKIKKSATAPNHVGGVMPLCRKRGFLPTRRSHGDVVEAARGPSTLLRKSFTMAVLPRLASGNSSNDDYSQDGDEKQKGNKLTKEKGKEVRSTWFPPRQSSISWGQRAAAAAFGIGQRLKEGKGSGRSSSLLGKGGVEAGTGTGATSSANSDVAVPATTTTATVPIRISTLTTESLRHDE</sequence>
<comment type="caution">
    <text evidence="2">The sequence shown here is derived from an EMBL/GenBank/DDBJ whole genome shotgun (WGS) entry which is preliminary data.</text>
</comment>
<feature type="region of interest" description="Disordered" evidence="1">
    <location>
        <begin position="458"/>
        <end position="495"/>
    </location>
</feature>
<feature type="compositionally biased region" description="Basic and acidic residues" evidence="1">
    <location>
        <begin position="894"/>
        <end position="906"/>
    </location>
</feature>
<feature type="compositionally biased region" description="Gly residues" evidence="1">
    <location>
        <begin position="1079"/>
        <end position="1089"/>
    </location>
</feature>
<feature type="compositionally biased region" description="Low complexity" evidence="1">
    <location>
        <begin position="850"/>
        <end position="867"/>
    </location>
</feature>
<reference evidence="2" key="1">
    <citation type="journal article" date="2023" name="Mol. Phylogenet. Evol.">
        <title>Genome-scale phylogeny and comparative genomics of the fungal order Sordariales.</title>
        <authorList>
            <person name="Hensen N."/>
            <person name="Bonometti L."/>
            <person name="Westerberg I."/>
            <person name="Brannstrom I.O."/>
            <person name="Guillou S."/>
            <person name="Cros-Aarteil S."/>
            <person name="Calhoun S."/>
            <person name="Haridas S."/>
            <person name="Kuo A."/>
            <person name="Mondo S."/>
            <person name="Pangilinan J."/>
            <person name="Riley R."/>
            <person name="LaButti K."/>
            <person name="Andreopoulos B."/>
            <person name="Lipzen A."/>
            <person name="Chen C."/>
            <person name="Yan M."/>
            <person name="Daum C."/>
            <person name="Ng V."/>
            <person name="Clum A."/>
            <person name="Steindorff A."/>
            <person name="Ohm R.A."/>
            <person name="Martin F."/>
            <person name="Silar P."/>
            <person name="Natvig D.O."/>
            <person name="Lalanne C."/>
            <person name="Gautier V."/>
            <person name="Ament-Velasquez S.L."/>
            <person name="Kruys A."/>
            <person name="Hutchinson M.I."/>
            <person name="Powell A.J."/>
            <person name="Barry K."/>
            <person name="Miller A.N."/>
            <person name="Grigoriev I.V."/>
            <person name="Debuchy R."/>
            <person name="Gladieux P."/>
            <person name="Hiltunen Thoren M."/>
            <person name="Johannesson H."/>
        </authorList>
    </citation>
    <scope>NUCLEOTIDE SEQUENCE</scope>
    <source>
        <strain evidence="2">CBS 626.80</strain>
    </source>
</reference>
<accession>A0AAN6SDS0</accession>
<feature type="compositionally biased region" description="Polar residues" evidence="1">
    <location>
        <begin position="1"/>
        <end position="12"/>
    </location>
</feature>
<feature type="region of interest" description="Disordered" evidence="1">
    <location>
        <begin position="155"/>
        <end position="187"/>
    </location>
</feature>
<dbReference type="EMBL" id="MU859213">
    <property type="protein sequence ID" value="KAK3949458.1"/>
    <property type="molecule type" value="Genomic_DNA"/>
</dbReference>
<reference evidence="2" key="2">
    <citation type="submission" date="2023-06" db="EMBL/GenBank/DDBJ databases">
        <authorList>
            <consortium name="Lawrence Berkeley National Laboratory"/>
            <person name="Mondo S.J."/>
            <person name="Hensen N."/>
            <person name="Bonometti L."/>
            <person name="Westerberg I."/>
            <person name="Brannstrom I.O."/>
            <person name="Guillou S."/>
            <person name="Cros-Aarteil S."/>
            <person name="Calhoun S."/>
            <person name="Haridas S."/>
            <person name="Kuo A."/>
            <person name="Pangilinan J."/>
            <person name="Riley R."/>
            <person name="Labutti K."/>
            <person name="Andreopoulos B."/>
            <person name="Lipzen A."/>
            <person name="Chen C."/>
            <person name="Yanf M."/>
            <person name="Daum C."/>
            <person name="Ng V."/>
            <person name="Clum A."/>
            <person name="Steindorff A."/>
            <person name="Ohm R."/>
            <person name="Martin F."/>
            <person name="Silar P."/>
            <person name="Natvig D."/>
            <person name="Lalanne C."/>
            <person name="Gautier V."/>
            <person name="Ament-Velasquez S.L."/>
            <person name="Kruys A."/>
            <person name="Hutchinson M.I."/>
            <person name="Powell A.J."/>
            <person name="Barry K."/>
            <person name="Miller A.N."/>
            <person name="Grigoriev I.V."/>
            <person name="Debuchy R."/>
            <person name="Gladieux P."/>
            <person name="Thoren M.H."/>
            <person name="Johannesson H."/>
        </authorList>
    </citation>
    <scope>NUCLEOTIDE SEQUENCE</scope>
    <source>
        <strain evidence="2">CBS 626.80</strain>
    </source>
</reference>
<feature type="region of interest" description="Disordered" evidence="1">
    <location>
        <begin position="628"/>
        <end position="647"/>
    </location>
</feature>
<keyword evidence="3" id="KW-1185">Reference proteome</keyword>
<feature type="compositionally biased region" description="Basic and acidic residues" evidence="1">
    <location>
        <begin position="834"/>
        <end position="849"/>
    </location>
</feature>
<feature type="region of interest" description="Disordered" evidence="1">
    <location>
        <begin position="1066"/>
        <end position="1126"/>
    </location>
</feature>
<feature type="region of interest" description="Disordered" evidence="1">
    <location>
        <begin position="1"/>
        <end position="96"/>
    </location>
</feature>
<feature type="compositionally biased region" description="Basic and acidic residues" evidence="1">
    <location>
        <begin position="1019"/>
        <end position="1037"/>
    </location>
</feature>
<evidence type="ECO:0000313" key="3">
    <source>
        <dbReference type="Proteomes" id="UP001303222"/>
    </source>
</evidence>
<feature type="compositionally biased region" description="Basic and acidic residues" evidence="1">
    <location>
        <begin position="225"/>
        <end position="235"/>
    </location>
</feature>
<feature type="compositionally biased region" description="Low complexity" evidence="1">
    <location>
        <begin position="243"/>
        <end position="256"/>
    </location>
</feature>
<feature type="compositionally biased region" description="Polar residues" evidence="1">
    <location>
        <begin position="84"/>
        <end position="96"/>
    </location>
</feature>
<feature type="region of interest" description="Disordered" evidence="1">
    <location>
        <begin position="894"/>
        <end position="957"/>
    </location>
</feature>
<feature type="compositionally biased region" description="Polar residues" evidence="1">
    <location>
        <begin position="933"/>
        <end position="948"/>
    </location>
</feature>
<feature type="compositionally biased region" description="Low complexity" evidence="1">
    <location>
        <begin position="1090"/>
        <end position="1111"/>
    </location>
</feature>
<feature type="region of interest" description="Disordered" evidence="1">
    <location>
        <begin position="1005"/>
        <end position="1047"/>
    </location>
</feature>
<feature type="compositionally biased region" description="Polar residues" evidence="1">
    <location>
        <begin position="790"/>
        <end position="801"/>
    </location>
</feature>
<feature type="compositionally biased region" description="Polar residues" evidence="1">
    <location>
        <begin position="307"/>
        <end position="316"/>
    </location>
</feature>
<feature type="region of interest" description="Disordered" evidence="1">
    <location>
        <begin position="828"/>
        <end position="881"/>
    </location>
</feature>
<feature type="compositionally biased region" description="Polar residues" evidence="1">
    <location>
        <begin position="458"/>
        <end position="467"/>
    </location>
</feature>
<feature type="compositionally biased region" description="Low complexity" evidence="1">
    <location>
        <begin position="479"/>
        <end position="488"/>
    </location>
</feature>
<dbReference type="Proteomes" id="UP001303222">
    <property type="component" value="Unassembled WGS sequence"/>
</dbReference>
<feature type="region of interest" description="Disordered" evidence="1">
    <location>
        <begin position="552"/>
        <end position="615"/>
    </location>
</feature>
<feature type="region of interest" description="Disordered" evidence="1">
    <location>
        <begin position="116"/>
        <end position="141"/>
    </location>
</feature>
<organism evidence="2 3">
    <name type="scientific">Pseudoneurospora amorphoporcata</name>
    <dbReference type="NCBI Taxonomy" id="241081"/>
    <lineage>
        <taxon>Eukaryota</taxon>
        <taxon>Fungi</taxon>
        <taxon>Dikarya</taxon>
        <taxon>Ascomycota</taxon>
        <taxon>Pezizomycotina</taxon>
        <taxon>Sordariomycetes</taxon>
        <taxon>Sordariomycetidae</taxon>
        <taxon>Sordariales</taxon>
        <taxon>Sordariaceae</taxon>
        <taxon>Pseudoneurospora</taxon>
    </lineage>
</organism>